<dbReference type="InterPro" id="IPR028082">
    <property type="entry name" value="Peripla_BP_I"/>
</dbReference>
<evidence type="ECO:0000259" key="5">
    <source>
        <dbReference type="Pfam" id="PF13458"/>
    </source>
</evidence>
<dbReference type="InterPro" id="IPR028081">
    <property type="entry name" value="Leu-bd"/>
</dbReference>
<gene>
    <name evidence="6" type="ORF">TL5118_02678</name>
    <name evidence="7" type="ORF">TL5120_03954</name>
</gene>
<protein>
    <recommendedName>
        <fullName evidence="5">Leucine-binding protein domain-containing protein</fullName>
    </recommendedName>
</protein>
<keyword evidence="3" id="KW-0029">Amino-acid transport</keyword>
<feature type="chain" id="PRO_5009792415" description="Leucine-binding protein domain-containing protein" evidence="4">
    <location>
        <begin position="24"/>
        <end position="413"/>
    </location>
</feature>
<dbReference type="OrthoDB" id="9768099at2"/>
<reference evidence="6 8" key="2">
    <citation type="submission" date="2015-09" db="EMBL/GenBank/DDBJ databases">
        <authorList>
            <person name="Rodrigo-Torres L."/>
            <person name="Arahal D.R."/>
        </authorList>
    </citation>
    <scope>NUCLEOTIDE SEQUENCE [LARGE SCALE GENOMIC DNA]</scope>
    <source>
        <strain evidence="6 8">CECT 5118</strain>
    </source>
</reference>
<evidence type="ECO:0000313" key="7">
    <source>
        <dbReference type="EMBL" id="CUH74136.1"/>
    </source>
</evidence>
<organism evidence="7 9">
    <name type="scientific">Thalassovita autumnalis</name>
    <dbReference type="NCBI Taxonomy" id="2072972"/>
    <lineage>
        <taxon>Bacteria</taxon>
        <taxon>Pseudomonadati</taxon>
        <taxon>Pseudomonadota</taxon>
        <taxon>Alphaproteobacteria</taxon>
        <taxon>Rhodobacterales</taxon>
        <taxon>Roseobacteraceae</taxon>
        <taxon>Thalassovita</taxon>
    </lineage>
</organism>
<evidence type="ECO:0000256" key="4">
    <source>
        <dbReference type="SAM" id="SignalP"/>
    </source>
</evidence>
<accession>A0A0P1FKV7</accession>
<keyword evidence="3" id="KW-0813">Transport</keyword>
<evidence type="ECO:0000256" key="3">
    <source>
        <dbReference type="ARBA" id="ARBA00022970"/>
    </source>
</evidence>
<dbReference type="Proteomes" id="UP000051086">
    <property type="component" value="Unassembled WGS sequence"/>
</dbReference>
<dbReference type="InterPro" id="IPR051010">
    <property type="entry name" value="BCAA_transport"/>
</dbReference>
<dbReference type="GO" id="GO:0006865">
    <property type="term" value="P:amino acid transport"/>
    <property type="evidence" value="ECO:0007669"/>
    <property type="project" value="UniProtKB-KW"/>
</dbReference>
<dbReference type="EMBL" id="CYSC01000044">
    <property type="protein sequence ID" value="CUH74136.1"/>
    <property type="molecule type" value="Genomic_DNA"/>
</dbReference>
<sequence length="413" mass="44113">MLRLMLMSVIGVLGSLVPLASPADNAPVPPSEPVLEVHIDADYSIASHAAEAIESGLASALSETGYEVAGTTLKLVRRDHRANVKRSRTHMEDFLNSTNAIAMVGGMHSPPYLTHRDFINENDVLFLLPWSAGGPITRGESGGENWLFRLSVDDTKAGGYLISRAVDQAGCQAVSLILIDTGWGRANHKTLTAALDQRGMIPASTHYFDVTIGQATAKRLAEDVRRSGADCAVLLADWDNGAQVVNVLADLDQPIRTFSHWGIMGGPFAQHVTPDTRDRLDLEVLQTCGLAREMSGNAALQLALSHAKGEPTELADVPAAAGFVHGYDLGRIFVAAVAQAAETPAWDGGIGQKRDAVRLSLESLEAEVEGILGSYEKPFDAYDVSSPDAHEALGRSDLCMARFAPEGHLIHAP</sequence>
<dbReference type="Gene3D" id="3.40.50.2300">
    <property type="match status" value="2"/>
</dbReference>
<comment type="similarity">
    <text evidence="1">Belongs to the leucine-binding protein family.</text>
</comment>
<reference evidence="7 9" key="1">
    <citation type="submission" date="2015-09" db="EMBL/GenBank/DDBJ databases">
        <authorList>
            <consortium name="Swine Surveillance"/>
        </authorList>
    </citation>
    <scope>NUCLEOTIDE SEQUENCE [LARGE SCALE GENOMIC DNA]</scope>
    <source>
        <strain evidence="7 9">5120</strain>
    </source>
</reference>
<dbReference type="PANTHER" id="PTHR30483">
    <property type="entry name" value="LEUCINE-SPECIFIC-BINDING PROTEIN"/>
    <property type="match status" value="1"/>
</dbReference>
<evidence type="ECO:0000313" key="9">
    <source>
        <dbReference type="Proteomes" id="UP000051887"/>
    </source>
</evidence>
<dbReference type="AlphaFoldDB" id="A0A0P1FKV7"/>
<keyword evidence="2 4" id="KW-0732">Signal</keyword>
<dbReference type="PANTHER" id="PTHR30483:SF6">
    <property type="entry name" value="PERIPLASMIC BINDING PROTEIN OF ABC TRANSPORTER FOR NATURAL AMINO ACIDS"/>
    <property type="match status" value="1"/>
</dbReference>
<evidence type="ECO:0000256" key="2">
    <source>
        <dbReference type="ARBA" id="ARBA00022729"/>
    </source>
</evidence>
<dbReference type="RefSeq" id="WP_058245262.1">
    <property type="nucleotide sequence ID" value="NZ_CYSB01000035.1"/>
</dbReference>
<dbReference type="Proteomes" id="UP000051887">
    <property type="component" value="Unassembled WGS sequence"/>
</dbReference>
<keyword evidence="8" id="KW-1185">Reference proteome</keyword>
<name>A0A0P1FKV7_9RHOB</name>
<dbReference type="Pfam" id="PF13458">
    <property type="entry name" value="Peripla_BP_6"/>
    <property type="match status" value="1"/>
</dbReference>
<evidence type="ECO:0000256" key="1">
    <source>
        <dbReference type="ARBA" id="ARBA00010062"/>
    </source>
</evidence>
<dbReference type="SUPFAM" id="SSF53822">
    <property type="entry name" value="Periplasmic binding protein-like I"/>
    <property type="match status" value="1"/>
</dbReference>
<feature type="domain" description="Leucine-binding protein" evidence="5">
    <location>
        <begin position="48"/>
        <end position="373"/>
    </location>
</feature>
<dbReference type="EMBL" id="CYSB01000035">
    <property type="protein sequence ID" value="CUH68580.1"/>
    <property type="molecule type" value="Genomic_DNA"/>
</dbReference>
<evidence type="ECO:0000313" key="6">
    <source>
        <dbReference type="EMBL" id="CUH68580.1"/>
    </source>
</evidence>
<feature type="signal peptide" evidence="4">
    <location>
        <begin position="1"/>
        <end position="23"/>
    </location>
</feature>
<evidence type="ECO:0000313" key="8">
    <source>
        <dbReference type="Proteomes" id="UP000051086"/>
    </source>
</evidence>
<proteinExistence type="inferred from homology"/>